<comment type="caution">
    <text evidence="2">The sequence shown here is derived from an EMBL/GenBank/DDBJ whole genome shotgun (WGS) entry which is preliminary data.</text>
</comment>
<sequence>MSYGDETSRGTSTECAVSCWGGDTGTPLHLPSISQPAARLEREDGEQWELMGREEGGWMEGRMDGQGRAEGSSGQRRAWGRARRCSVWHVVVTAAVSVSVSVSVPSLPRFASHSGSGVVDVEFGTRLLIRQTREGIAWLATRISYDCRAPVVR</sequence>
<keyword evidence="3" id="KW-1185">Reference proteome</keyword>
<evidence type="ECO:0000313" key="3">
    <source>
        <dbReference type="Proteomes" id="UP000077202"/>
    </source>
</evidence>
<name>A0A176W5W5_MARPO</name>
<protein>
    <submittedName>
        <fullName evidence="2">Uncharacterized protein</fullName>
    </submittedName>
</protein>
<dbReference type="Proteomes" id="UP000077202">
    <property type="component" value="Unassembled WGS sequence"/>
</dbReference>
<organism evidence="2 3">
    <name type="scientific">Marchantia polymorpha subsp. ruderalis</name>
    <dbReference type="NCBI Taxonomy" id="1480154"/>
    <lineage>
        <taxon>Eukaryota</taxon>
        <taxon>Viridiplantae</taxon>
        <taxon>Streptophyta</taxon>
        <taxon>Embryophyta</taxon>
        <taxon>Marchantiophyta</taxon>
        <taxon>Marchantiopsida</taxon>
        <taxon>Marchantiidae</taxon>
        <taxon>Marchantiales</taxon>
        <taxon>Marchantiaceae</taxon>
        <taxon>Marchantia</taxon>
    </lineage>
</organism>
<dbReference type="EMBL" id="LVLJ01001786">
    <property type="protein sequence ID" value="OAE28033.1"/>
    <property type="molecule type" value="Genomic_DNA"/>
</dbReference>
<accession>A0A176W5W5</accession>
<dbReference type="AlphaFoldDB" id="A0A176W5W5"/>
<evidence type="ECO:0000313" key="2">
    <source>
        <dbReference type="EMBL" id="OAE28033.1"/>
    </source>
</evidence>
<feature type="compositionally biased region" description="Basic and acidic residues" evidence="1">
    <location>
        <begin position="54"/>
        <end position="67"/>
    </location>
</feature>
<reference evidence="2" key="1">
    <citation type="submission" date="2016-03" db="EMBL/GenBank/DDBJ databases">
        <title>Mechanisms controlling the formation of the plant cell surface in tip-growing cells are functionally conserved among land plants.</title>
        <authorList>
            <person name="Honkanen S."/>
            <person name="Jones V.A."/>
            <person name="Morieri G."/>
            <person name="Champion C."/>
            <person name="Hetherington A.J."/>
            <person name="Kelly S."/>
            <person name="Saint-Marcoux D."/>
            <person name="Proust H."/>
            <person name="Prescott H."/>
            <person name="Dolan L."/>
        </authorList>
    </citation>
    <scope>NUCLEOTIDE SEQUENCE [LARGE SCALE GENOMIC DNA]</scope>
    <source>
        <tissue evidence="2">Whole gametophyte</tissue>
    </source>
</reference>
<feature type="region of interest" description="Disordered" evidence="1">
    <location>
        <begin position="54"/>
        <end position="75"/>
    </location>
</feature>
<evidence type="ECO:0000256" key="1">
    <source>
        <dbReference type="SAM" id="MobiDB-lite"/>
    </source>
</evidence>
<gene>
    <name evidence="2" type="ORF">AXG93_2351s1110</name>
</gene>
<proteinExistence type="predicted"/>